<organism evidence="3 4">
    <name type="scientific">Allopusillimonas soli</name>
    <dbReference type="NCBI Taxonomy" id="659016"/>
    <lineage>
        <taxon>Bacteria</taxon>
        <taxon>Pseudomonadati</taxon>
        <taxon>Pseudomonadota</taxon>
        <taxon>Betaproteobacteria</taxon>
        <taxon>Burkholderiales</taxon>
        <taxon>Alcaligenaceae</taxon>
        <taxon>Allopusillimonas</taxon>
    </lineage>
</organism>
<evidence type="ECO:0000256" key="1">
    <source>
        <dbReference type="SAM" id="Phobius"/>
    </source>
</evidence>
<keyword evidence="1" id="KW-0812">Transmembrane</keyword>
<reference evidence="3 4" key="1">
    <citation type="submission" date="2020-07" db="EMBL/GenBank/DDBJ databases">
        <title>Taxonomic revisions and descriptions of new bacterial species based on genomic comparisons in the high-G+C-content subgroup of the family Alcaligenaceae.</title>
        <authorList>
            <person name="Szabo A."/>
            <person name="Felfoldi T."/>
        </authorList>
    </citation>
    <scope>NUCLEOTIDE SEQUENCE [LARGE SCALE GENOMIC DNA]</scope>
    <source>
        <strain evidence="3 4">DSM 25264</strain>
    </source>
</reference>
<dbReference type="Pfam" id="PF00535">
    <property type="entry name" value="Glycos_transf_2"/>
    <property type="match status" value="1"/>
</dbReference>
<dbReference type="GO" id="GO:0016740">
    <property type="term" value="F:transferase activity"/>
    <property type="evidence" value="ECO:0007669"/>
    <property type="project" value="UniProtKB-KW"/>
</dbReference>
<proteinExistence type="predicted"/>
<dbReference type="CDD" id="cd00761">
    <property type="entry name" value="Glyco_tranf_GTA_type"/>
    <property type="match status" value="1"/>
</dbReference>
<dbReference type="AlphaFoldDB" id="A0A853FAU1"/>
<keyword evidence="1" id="KW-1133">Transmembrane helix</keyword>
<evidence type="ECO:0000259" key="2">
    <source>
        <dbReference type="Pfam" id="PF00535"/>
    </source>
</evidence>
<keyword evidence="4" id="KW-1185">Reference proteome</keyword>
<accession>A0A853FAU1</accession>
<evidence type="ECO:0000313" key="3">
    <source>
        <dbReference type="EMBL" id="NYT35671.1"/>
    </source>
</evidence>
<dbReference type="EMBL" id="JACCEW010000001">
    <property type="protein sequence ID" value="NYT35671.1"/>
    <property type="molecule type" value="Genomic_DNA"/>
</dbReference>
<dbReference type="InterPro" id="IPR029044">
    <property type="entry name" value="Nucleotide-diphossugar_trans"/>
</dbReference>
<dbReference type="SUPFAM" id="SSF53448">
    <property type="entry name" value="Nucleotide-diphospho-sugar transferases"/>
    <property type="match status" value="1"/>
</dbReference>
<keyword evidence="1" id="KW-0472">Membrane</keyword>
<dbReference type="InterPro" id="IPR050834">
    <property type="entry name" value="Glycosyltransf_2"/>
</dbReference>
<dbReference type="OrthoDB" id="9801954at2"/>
<dbReference type="InterPro" id="IPR001173">
    <property type="entry name" value="Glyco_trans_2-like"/>
</dbReference>
<dbReference type="PANTHER" id="PTHR43685:SF2">
    <property type="entry name" value="GLYCOSYLTRANSFERASE 2-LIKE DOMAIN-CONTAINING PROTEIN"/>
    <property type="match status" value="1"/>
</dbReference>
<comment type="caution">
    <text evidence="3">The sequence shown here is derived from an EMBL/GenBank/DDBJ whole genome shotgun (WGS) entry which is preliminary data.</text>
</comment>
<keyword evidence="3" id="KW-0808">Transferase</keyword>
<dbReference type="Gene3D" id="3.90.550.10">
    <property type="entry name" value="Spore Coat Polysaccharide Biosynthesis Protein SpsA, Chain A"/>
    <property type="match status" value="1"/>
</dbReference>
<feature type="domain" description="Glycosyltransferase 2-like" evidence="2">
    <location>
        <begin position="9"/>
        <end position="113"/>
    </location>
</feature>
<dbReference type="RefSeq" id="WP_129967611.1">
    <property type="nucleotide sequence ID" value="NZ_JACCEW010000001.1"/>
</dbReference>
<evidence type="ECO:0000313" key="4">
    <source>
        <dbReference type="Proteomes" id="UP000580517"/>
    </source>
</evidence>
<gene>
    <name evidence="3" type="ORF">H0A68_02205</name>
</gene>
<feature type="transmembrane region" description="Helical" evidence="1">
    <location>
        <begin position="284"/>
        <end position="302"/>
    </location>
</feature>
<sequence>MAGWRHLFCIVTPTYNRAHTLERVYHSLREQSFQDFEWVIVDDGSTDNTRAMVMGWQQEASFPIHYMWQNNQHKKTAFNRGVRKASGELVVALDSDDSLDANALYSMATAWGEIPPNERDRYVAITGLCARPDGSIVGDMFPADVFDATSLDMTFKYHVRGEKFGCLRTDVLRRFPFPEEIAGFVPESLVWRAIARAGYLTRFVNQVFRVYYDSADSISRQGRDGQQHALGLWLLAQDTVMECLPWFRYRPQAFLMAGARYTRFSLLMRHGRQARPRGRRLRGIGPRLLVGLMWPLGALLYIRDRIRTSD</sequence>
<dbReference type="PANTHER" id="PTHR43685">
    <property type="entry name" value="GLYCOSYLTRANSFERASE"/>
    <property type="match status" value="1"/>
</dbReference>
<dbReference type="Proteomes" id="UP000580517">
    <property type="component" value="Unassembled WGS sequence"/>
</dbReference>
<name>A0A853FAU1_9BURK</name>
<protein>
    <submittedName>
        <fullName evidence="3">Glycosyltransferase family 2 protein</fullName>
    </submittedName>
</protein>